<dbReference type="Proteomes" id="UP000247892">
    <property type="component" value="Unassembled WGS sequence"/>
</dbReference>
<evidence type="ECO:0000313" key="2">
    <source>
        <dbReference type="EMBL" id="PXY26309.1"/>
    </source>
</evidence>
<organism evidence="2 3">
    <name type="scientific">Prauserella flavalba</name>
    <dbReference type="NCBI Taxonomy" id="1477506"/>
    <lineage>
        <taxon>Bacteria</taxon>
        <taxon>Bacillati</taxon>
        <taxon>Actinomycetota</taxon>
        <taxon>Actinomycetes</taxon>
        <taxon>Pseudonocardiales</taxon>
        <taxon>Pseudonocardiaceae</taxon>
        <taxon>Prauserella</taxon>
    </lineage>
</organism>
<evidence type="ECO:0000313" key="3">
    <source>
        <dbReference type="Proteomes" id="UP000247892"/>
    </source>
</evidence>
<reference evidence="2 3" key="1">
    <citation type="submission" date="2016-07" db="EMBL/GenBank/DDBJ databases">
        <title>Draft genome sequence of Prauserella sp. YIM 121212, isolated from alkaline soil.</title>
        <authorList>
            <person name="Ruckert C."/>
            <person name="Albersmeier A."/>
            <person name="Jiang C.-L."/>
            <person name="Jiang Y."/>
            <person name="Kalinowski J."/>
            <person name="Schneider O."/>
            <person name="Winkler A."/>
            <person name="Zotchev S.B."/>
        </authorList>
    </citation>
    <scope>NUCLEOTIDE SEQUENCE [LARGE SCALE GENOMIC DNA]</scope>
    <source>
        <strain evidence="2 3">YIM 121212</strain>
    </source>
</reference>
<name>A0A318LMH1_9PSEU</name>
<sequence>MNLPELTWSLLNRALDAYADSPRATNWLRGHLARFTEPLRLAVTGPHKSGRSTLVNALAGQVVANGPEPTRHHVPATRSQPALMLIDTPPVDAEAAEPGSLERICLEADAVLYLIGHPHNADPSFLRTVQDHPVARAAPVNALVVLSRADELGGGRVDALISARQVARRYRRETELAGLCQDIVPVAGLAAQAGRTMTETEFETFAALAAVPKAELEPLLLSADRFSAEEARAALLSRFGLFGVRLAATLVRGGVDSQAGLAAQLLQRTGLSELRDAIARYFTDRVGVLKARSALIGLEVVLRMEPRPAAAPLVTELERLLAGAHEFAELRMLAALRTGRARLPEELKEEALRLIGGYGDDPPTRLGVAGPEPQLRQAAFGALRLWQQYAENPVLGAAERRAALTVVRSCEAMAMAPGL</sequence>
<comment type="caution">
    <text evidence="2">The sequence shown here is derived from an EMBL/GenBank/DDBJ whole genome shotgun (WGS) entry which is preliminary data.</text>
</comment>
<protein>
    <recommendedName>
        <fullName evidence="1">G domain-containing protein</fullName>
    </recommendedName>
</protein>
<dbReference type="Gene3D" id="3.40.50.300">
    <property type="entry name" value="P-loop containing nucleotide triphosphate hydrolases"/>
    <property type="match status" value="1"/>
</dbReference>
<proteinExistence type="predicted"/>
<dbReference type="Pfam" id="PF01926">
    <property type="entry name" value="MMR_HSR1"/>
    <property type="match status" value="1"/>
</dbReference>
<accession>A0A318LMH1</accession>
<evidence type="ECO:0000259" key="1">
    <source>
        <dbReference type="Pfam" id="PF01926"/>
    </source>
</evidence>
<gene>
    <name evidence="2" type="ORF">BA062_24470</name>
</gene>
<dbReference type="GO" id="GO:0005525">
    <property type="term" value="F:GTP binding"/>
    <property type="evidence" value="ECO:0007669"/>
    <property type="project" value="InterPro"/>
</dbReference>
<keyword evidence="3" id="KW-1185">Reference proteome</keyword>
<dbReference type="InterPro" id="IPR027417">
    <property type="entry name" value="P-loop_NTPase"/>
</dbReference>
<dbReference type="AlphaFoldDB" id="A0A318LMH1"/>
<dbReference type="OrthoDB" id="4379468at2"/>
<dbReference type="SUPFAM" id="SSF52540">
    <property type="entry name" value="P-loop containing nucleoside triphosphate hydrolases"/>
    <property type="match status" value="1"/>
</dbReference>
<dbReference type="EMBL" id="MASU01000011">
    <property type="protein sequence ID" value="PXY26309.1"/>
    <property type="molecule type" value="Genomic_DNA"/>
</dbReference>
<dbReference type="RefSeq" id="WP_110340766.1">
    <property type="nucleotide sequence ID" value="NZ_JBHVKT010000025.1"/>
</dbReference>
<dbReference type="InterPro" id="IPR006073">
    <property type="entry name" value="GTP-bd"/>
</dbReference>
<feature type="domain" description="G" evidence="1">
    <location>
        <begin position="41"/>
        <end position="119"/>
    </location>
</feature>